<dbReference type="AlphaFoldDB" id="A0A3N0XZP2"/>
<name>A0A3N0XZP2_ANAGA</name>
<organism evidence="1 2">
    <name type="scientific">Anabarilius grahami</name>
    <name type="common">Kanglang fish</name>
    <name type="synonym">Barilius grahami</name>
    <dbReference type="NCBI Taxonomy" id="495550"/>
    <lineage>
        <taxon>Eukaryota</taxon>
        <taxon>Metazoa</taxon>
        <taxon>Chordata</taxon>
        <taxon>Craniata</taxon>
        <taxon>Vertebrata</taxon>
        <taxon>Euteleostomi</taxon>
        <taxon>Actinopterygii</taxon>
        <taxon>Neopterygii</taxon>
        <taxon>Teleostei</taxon>
        <taxon>Ostariophysi</taxon>
        <taxon>Cypriniformes</taxon>
        <taxon>Xenocyprididae</taxon>
        <taxon>Xenocypridinae</taxon>
        <taxon>Xenocypridinae incertae sedis</taxon>
        <taxon>Anabarilius</taxon>
    </lineage>
</organism>
<protein>
    <submittedName>
        <fullName evidence="1">Uncharacterized protein</fullName>
    </submittedName>
</protein>
<proteinExistence type="predicted"/>
<evidence type="ECO:0000313" key="2">
    <source>
        <dbReference type="Proteomes" id="UP000281406"/>
    </source>
</evidence>
<gene>
    <name evidence="1" type="ORF">DPX16_4165</name>
</gene>
<comment type="caution">
    <text evidence="1">The sequence shown here is derived from an EMBL/GenBank/DDBJ whole genome shotgun (WGS) entry which is preliminary data.</text>
</comment>
<reference evidence="1 2" key="1">
    <citation type="submission" date="2018-10" db="EMBL/GenBank/DDBJ databases">
        <title>Genome assembly for a Yunnan-Guizhou Plateau 3E fish, Anabarilius grahami (Regan), and its evolutionary and genetic applications.</title>
        <authorList>
            <person name="Jiang W."/>
        </authorList>
    </citation>
    <scope>NUCLEOTIDE SEQUENCE [LARGE SCALE GENOMIC DNA]</scope>
    <source>
        <strain evidence="1">AG-KIZ</strain>
        <tissue evidence="1">Muscle</tissue>
    </source>
</reference>
<dbReference type="EMBL" id="RJVU01057277">
    <property type="protein sequence ID" value="ROK31214.1"/>
    <property type="molecule type" value="Genomic_DNA"/>
</dbReference>
<keyword evidence="2" id="KW-1185">Reference proteome</keyword>
<evidence type="ECO:0000313" key="1">
    <source>
        <dbReference type="EMBL" id="ROK31214.1"/>
    </source>
</evidence>
<sequence>MRNTMRQERLPDSRLLNIGWASVRSALKTIPVLSPVKTQASSHASPQAALPESRFKMVIALPESLPKMAAIPESCSIMAAIPESRLVMAARGLFEIVGRCRQLYELSLHGRHDKHQHAQQQLNPMEQHCVTGLLGQHLVGGGQTGRQHDLTLYELSLHGRHDKRQHAQQQLNPMEQHCVTGLLGQHLVGGGRTGRQHDLTERVIAEYGCVEEQRWFFGDSDEKIGERRSEAQEEYHPDDPHGACHCADVAVMEGEAVLFKRSSHSHTQDV</sequence>
<accession>A0A3N0XZP2</accession>
<dbReference type="Proteomes" id="UP000281406">
    <property type="component" value="Unassembled WGS sequence"/>
</dbReference>